<evidence type="ECO:0000313" key="3">
    <source>
        <dbReference type="EMBL" id="CAG8704218.1"/>
    </source>
</evidence>
<dbReference type="EMBL" id="CAJVPV010017808">
    <property type="protein sequence ID" value="CAG8704218.1"/>
    <property type="molecule type" value="Genomic_DNA"/>
</dbReference>
<dbReference type="CDD" id="cd18186">
    <property type="entry name" value="BTB_POZ_ZBTB_KLHL-like"/>
    <property type="match status" value="1"/>
</dbReference>
<dbReference type="Pfam" id="PF00651">
    <property type="entry name" value="BTB"/>
    <property type="match status" value="1"/>
</dbReference>
<feature type="non-terminal residue" evidence="3">
    <location>
        <position position="1"/>
    </location>
</feature>
<comment type="caution">
    <text evidence="3">The sequence shown here is derived from an EMBL/GenBank/DDBJ whole genome shotgun (WGS) entry which is preliminary data.</text>
</comment>
<keyword evidence="4" id="KW-1185">Reference proteome</keyword>
<sequence>SPIKQRVLRQSQPRNHIPTPTIQQQPATPVKQSKYASLNNHQMAQIDGIPVTYILEKLHQLGTRYFGDKSTAFAELHVEGINKPFWVHEEYLVLQSLFFREVFENVSSGDVITIKLPSPETFEPLLEFLYSGDADKWYDTLTVENYHDVWKNIEYLGLGPAAQA</sequence>
<feature type="region of interest" description="Disordered" evidence="1">
    <location>
        <begin position="1"/>
        <end position="29"/>
    </location>
</feature>
<reference evidence="3" key="1">
    <citation type="submission" date="2021-06" db="EMBL/GenBank/DDBJ databases">
        <authorList>
            <person name="Kallberg Y."/>
            <person name="Tangrot J."/>
            <person name="Rosling A."/>
        </authorList>
    </citation>
    <scope>NUCLEOTIDE SEQUENCE</scope>
    <source>
        <strain evidence="3">CL551</strain>
    </source>
</reference>
<accession>A0A9N9HT36</accession>
<dbReference type="InterPro" id="IPR000210">
    <property type="entry name" value="BTB/POZ_dom"/>
</dbReference>
<feature type="non-terminal residue" evidence="3">
    <location>
        <position position="164"/>
    </location>
</feature>
<feature type="compositionally biased region" description="Low complexity" evidence="1">
    <location>
        <begin position="17"/>
        <end position="29"/>
    </location>
</feature>
<organism evidence="3 4">
    <name type="scientific">Acaulospora morrowiae</name>
    <dbReference type="NCBI Taxonomy" id="94023"/>
    <lineage>
        <taxon>Eukaryota</taxon>
        <taxon>Fungi</taxon>
        <taxon>Fungi incertae sedis</taxon>
        <taxon>Mucoromycota</taxon>
        <taxon>Glomeromycotina</taxon>
        <taxon>Glomeromycetes</taxon>
        <taxon>Diversisporales</taxon>
        <taxon>Acaulosporaceae</taxon>
        <taxon>Acaulospora</taxon>
    </lineage>
</organism>
<evidence type="ECO:0000256" key="1">
    <source>
        <dbReference type="SAM" id="MobiDB-lite"/>
    </source>
</evidence>
<gene>
    <name evidence="3" type="ORF">AMORRO_LOCUS12303</name>
</gene>
<dbReference type="Proteomes" id="UP000789342">
    <property type="component" value="Unassembled WGS sequence"/>
</dbReference>
<dbReference type="OrthoDB" id="10250130at2759"/>
<dbReference type="AlphaFoldDB" id="A0A9N9HT36"/>
<dbReference type="PROSITE" id="PS50097">
    <property type="entry name" value="BTB"/>
    <property type="match status" value="1"/>
</dbReference>
<evidence type="ECO:0000259" key="2">
    <source>
        <dbReference type="PROSITE" id="PS50097"/>
    </source>
</evidence>
<protein>
    <submittedName>
        <fullName evidence="3">16107_t:CDS:1</fullName>
    </submittedName>
</protein>
<name>A0A9N9HT36_9GLOM</name>
<dbReference type="Gene3D" id="3.30.710.10">
    <property type="entry name" value="Potassium Channel Kv1.1, Chain A"/>
    <property type="match status" value="1"/>
</dbReference>
<dbReference type="SUPFAM" id="SSF54695">
    <property type="entry name" value="POZ domain"/>
    <property type="match status" value="1"/>
</dbReference>
<dbReference type="InterPro" id="IPR011333">
    <property type="entry name" value="SKP1/BTB/POZ_sf"/>
</dbReference>
<feature type="domain" description="BTB" evidence="2">
    <location>
        <begin position="72"/>
        <end position="133"/>
    </location>
</feature>
<evidence type="ECO:0000313" key="4">
    <source>
        <dbReference type="Proteomes" id="UP000789342"/>
    </source>
</evidence>
<proteinExistence type="predicted"/>